<dbReference type="KEGG" id="fpla:A4U99_06975"/>
<protein>
    <submittedName>
        <fullName evidence="2">DUF4261 domain-containing protein</fullName>
    </submittedName>
</protein>
<dbReference type="InterPro" id="IPR011990">
    <property type="entry name" value="TPR-like_helical_dom_sf"/>
</dbReference>
<reference evidence="2 3" key="1">
    <citation type="submission" date="2020-11" db="EMBL/GenBank/DDBJ databases">
        <title>Closed and high quality bacterial genomes of the OMM12 community.</title>
        <authorList>
            <person name="Marbouty M."/>
            <person name="Lamy-Besnier Q."/>
            <person name="Debarbieux L."/>
            <person name="Koszul R."/>
        </authorList>
    </citation>
    <scope>NUCLEOTIDE SEQUENCE [LARGE SCALE GENOMIC DNA]</scope>
    <source>
        <strain evidence="2 3">YL31</strain>
    </source>
</reference>
<accession>A0AAX1KKC4</accession>
<name>A0AAX1KKC4_FLAPL</name>
<evidence type="ECO:0000313" key="3">
    <source>
        <dbReference type="Proteomes" id="UP000595792"/>
    </source>
</evidence>
<feature type="domain" description="DUF4261" evidence="1">
    <location>
        <begin position="517"/>
        <end position="590"/>
    </location>
</feature>
<proteinExistence type="predicted"/>
<gene>
    <name evidence="2" type="ORF">I5Q84_02495</name>
</gene>
<dbReference type="SUPFAM" id="SSF48452">
    <property type="entry name" value="TPR-like"/>
    <property type="match status" value="1"/>
</dbReference>
<evidence type="ECO:0000259" key="1">
    <source>
        <dbReference type="Pfam" id="PF14080"/>
    </source>
</evidence>
<dbReference type="Proteomes" id="UP000595792">
    <property type="component" value="Chromosome"/>
</dbReference>
<evidence type="ECO:0000313" key="2">
    <source>
        <dbReference type="EMBL" id="QQR06394.1"/>
    </source>
</evidence>
<dbReference type="InterPro" id="IPR025357">
    <property type="entry name" value="DUF4261"/>
</dbReference>
<dbReference type="EMBL" id="CP065315">
    <property type="protein sequence ID" value="QQR06394.1"/>
    <property type="molecule type" value="Genomic_DNA"/>
</dbReference>
<dbReference type="Pfam" id="PF14080">
    <property type="entry name" value="DUF4261"/>
    <property type="match status" value="1"/>
</dbReference>
<dbReference type="AlphaFoldDB" id="A0AAX1KKC4"/>
<organism evidence="2 3">
    <name type="scientific">Flavonifractor plautii</name>
    <name type="common">Fusobacterium plautii</name>
    <dbReference type="NCBI Taxonomy" id="292800"/>
    <lineage>
        <taxon>Bacteria</taxon>
        <taxon>Bacillati</taxon>
        <taxon>Bacillota</taxon>
        <taxon>Clostridia</taxon>
        <taxon>Eubacteriales</taxon>
        <taxon>Oscillospiraceae</taxon>
        <taxon>Flavonifractor</taxon>
    </lineage>
</organism>
<sequence length="596" mass="66052">MDMESLVLSPQDVENLEAMSDGSTGYFYKMLDYLEKRVEDGVRRGRFSEEAAKADLETALWYSYACNNLDEYESYCRAAQWMAASEGSAEAARCGMWYYRYSCALLYCGRLEEALDYAEKGVAVEPDYVWGWLQLGKLRSHFGDTAGALAAVERGLDLEPGDYEFTTLAREIREGRSLEEMEYHWIDPEQDRRLQAGEAEEGEMADKRLAIACILCDRANLEAVKAALGVTEWEADAPYCTFTMPYGEGTVQGRFFGNEAALSKLPAEWAAALAARLPELDRRGRAFLELRAELQTGGLELAWFTIQRDQGLRLCFQGGGHSQMVLFGADFSLREEGQPALEQPGSAGNFLAFVLLEEPEWDPEAFKRALRDRWGIPCMTEPEDGEDGESTLVFEVEGMLAALSLYPFPVPHGEAEEAAGRCYLWPEAEAAARRHKGQLLVSVLGREAGPWKAAALQVKLVCAACGQAGTLGVYANGTVYPPELYQEAAAPLDEGELPLLNLVWVGLYRTEEGMGAYTDGLRSFGKDELEVLDARAEPAEVRNFLLNIADYLLEEDVTLRDGETIGFSEEQRLPITRSAGVGQEGMTLKIGWPGEV</sequence>
<dbReference type="Gene3D" id="1.25.40.10">
    <property type="entry name" value="Tetratricopeptide repeat domain"/>
    <property type="match status" value="1"/>
</dbReference>